<dbReference type="InterPro" id="IPR002466">
    <property type="entry name" value="A_deamin"/>
</dbReference>
<dbReference type="PANTHER" id="PTHR10910:SF62">
    <property type="entry name" value="AT07585P-RELATED"/>
    <property type="match status" value="1"/>
</dbReference>
<gene>
    <name evidence="2" type="ORF">CSSPJE1EN1_LOCUS29329</name>
</gene>
<organism evidence="2 3">
    <name type="scientific">Sphagnum jensenii</name>
    <dbReference type="NCBI Taxonomy" id="128206"/>
    <lineage>
        <taxon>Eukaryota</taxon>
        <taxon>Viridiplantae</taxon>
        <taxon>Streptophyta</taxon>
        <taxon>Embryophyta</taxon>
        <taxon>Bryophyta</taxon>
        <taxon>Sphagnophytina</taxon>
        <taxon>Sphagnopsida</taxon>
        <taxon>Sphagnales</taxon>
        <taxon>Sphagnaceae</taxon>
        <taxon>Sphagnum</taxon>
    </lineage>
</organism>
<keyword evidence="3" id="KW-1185">Reference proteome</keyword>
<dbReference type="SMART" id="SM00552">
    <property type="entry name" value="ADEAMc"/>
    <property type="match status" value="1"/>
</dbReference>
<protein>
    <recommendedName>
        <fullName evidence="1">A to I editase domain-containing protein</fullName>
    </recommendedName>
</protein>
<evidence type="ECO:0000313" key="2">
    <source>
        <dbReference type="EMBL" id="CAK9253951.1"/>
    </source>
</evidence>
<feature type="domain" description="A to I editase" evidence="1">
    <location>
        <begin position="57"/>
        <end position="429"/>
    </location>
</feature>
<accession>A0ABP0VJ26</accession>
<dbReference type="Proteomes" id="UP001497444">
    <property type="component" value="Unassembled WGS sequence"/>
</dbReference>
<dbReference type="PANTHER" id="PTHR10910">
    <property type="entry name" value="EUKARYOTE SPECIFIC DSRNA BINDING PROTEIN"/>
    <property type="match status" value="1"/>
</dbReference>
<dbReference type="PROSITE" id="PS50141">
    <property type="entry name" value="A_DEAMIN_EDITASE"/>
    <property type="match status" value="1"/>
</dbReference>
<dbReference type="Pfam" id="PF02137">
    <property type="entry name" value="A_deamin"/>
    <property type="match status" value="2"/>
</dbReference>
<evidence type="ECO:0000313" key="3">
    <source>
        <dbReference type="Proteomes" id="UP001497444"/>
    </source>
</evidence>
<evidence type="ECO:0000259" key="1">
    <source>
        <dbReference type="PROSITE" id="PS50141"/>
    </source>
</evidence>
<dbReference type="EMBL" id="CAXAQS010000953">
    <property type="protein sequence ID" value="CAK9253951.1"/>
    <property type="molecule type" value="Genomic_DNA"/>
</dbReference>
<name>A0ABP0VJ26_9BRYO</name>
<comment type="caution">
    <text evidence="2">The sequence shown here is derived from an EMBL/GenBank/DDBJ whole genome shotgun (WGS) entry which is preliminary data.</text>
</comment>
<proteinExistence type="predicted"/>
<reference evidence="2" key="1">
    <citation type="submission" date="2024-02" db="EMBL/GenBank/DDBJ databases">
        <authorList>
            <consortium name="ELIXIR-Norway"/>
            <consortium name="Elixir Norway"/>
        </authorList>
    </citation>
    <scope>NUCLEOTIDE SEQUENCE</scope>
</reference>
<sequence length="439" mass="48695">MDSSMDSTGRTWPSRVAKLVEAKYEALPKQGKPQGLETTVLAAFLLLSPCDQLQVIALGTGTKCIGRDRMSVQGDVVNDSHAEVIARRALLRFFYSEIERLCQPEHDDARTLKKHASSPAVFEWASDVDGDFAKCQLRRGLEIHLYISQPPCDLSSVSHVVAYYVHKIVWAVDSKQAEGVARRKPGRGNATMSMSCSDKLARWNVVGLQGALLSHLLVEPIYLSSITLGGNTAVDLVSSELQRNRSGVPPESTYTEDRHIEEEYRTAGLSISEVALTVLRRAVYSRLIPNSNALFPPFRLNLPHLWITSAPPEKFQRPFDGSGVFCGYSISWDASGQFEVVLGTSGRRQGTSAKGALSPATQSSLCKRAFQQRFLRLLSHFPSLASMAELSYIDMKVGAQAYRRAWETLCAGQSPLQDWLVKPEYLQSFNCRLPRSQKL</sequence>